<dbReference type="SUPFAM" id="SSF49842">
    <property type="entry name" value="TNF-like"/>
    <property type="match status" value="1"/>
</dbReference>
<evidence type="ECO:0000313" key="4">
    <source>
        <dbReference type="EMBL" id="VDI55767.1"/>
    </source>
</evidence>
<comment type="similarity">
    <text evidence="1">Belongs to the tumor necrosis factor family.</text>
</comment>
<evidence type="ECO:0000256" key="2">
    <source>
        <dbReference type="SAM" id="Phobius"/>
    </source>
</evidence>
<evidence type="ECO:0000256" key="1">
    <source>
        <dbReference type="ARBA" id="ARBA00008670"/>
    </source>
</evidence>
<dbReference type="InterPro" id="IPR006052">
    <property type="entry name" value="TNF_dom"/>
</dbReference>
<dbReference type="EMBL" id="UYJE01007536">
    <property type="protein sequence ID" value="VDI55767.1"/>
    <property type="molecule type" value="Genomic_DNA"/>
</dbReference>
<proteinExistence type="inferred from homology"/>
<keyword evidence="5" id="KW-1185">Reference proteome</keyword>
<dbReference type="GO" id="GO:0016020">
    <property type="term" value="C:membrane"/>
    <property type="evidence" value="ECO:0007669"/>
    <property type="project" value="InterPro"/>
</dbReference>
<comment type="caution">
    <text evidence="4">The sequence shown here is derived from an EMBL/GenBank/DDBJ whole genome shotgun (WGS) entry which is preliminary data.</text>
</comment>
<dbReference type="GO" id="GO:0005164">
    <property type="term" value="F:tumor necrosis factor receptor binding"/>
    <property type="evidence" value="ECO:0007669"/>
    <property type="project" value="InterPro"/>
</dbReference>
<name>A0A8B6FYK1_MYTGA</name>
<feature type="transmembrane region" description="Helical" evidence="2">
    <location>
        <begin position="21"/>
        <end position="43"/>
    </location>
</feature>
<dbReference type="Proteomes" id="UP000596742">
    <property type="component" value="Unassembled WGS sequence"/>
</dbReference>
<dbReference type="OrthoDB" id="6159730at2759"/>
<dbReference type="Pfam" id="PF00229">
    <property type="entry name" value="TNF"/>
    <property type="match status" value="1"/>
</dbReference>
<dbReference type="AlphaFoldDB" id="A0A8B6FYK1"/>
<keyword evidence="2" id="KW-0812">Transmembrane</keyword>
<gene>
    <name evidence="4" type="ORF">MGAL_10B046908</name>
</gene>
<evidence type="ECO:0000259" key="3">
    <source>
        <dbReference type="Pfam" id="PF00229"/>
    </source>
</evidence>
<keyword evidence="2" id="KW-0472">Membrane</keyword>
<feature type="domain" description="THD" evidence="3">
    <location>
        <begin position="185"/>
        <end position="305"/>
    </location>
</feature>
<evidence type="ECO:0000313" key="5">
    <source>
        <dbReference type="Proteomes" id="UP000596742"/>
    </source>
</evidence>
<organism evidence="4 5">
    <name type="scientific">Mytilus galloprovincialis</name>
    <name type="common">Mediterranean mussel</name>
    <dbReference type="NCBI Taxonomy" id="29158"/>
    <lineage>
        <taxon>Eukaryota</taxon>
        <taxon>Metazoa</taxon>
        <taxon>Spiralia</taxon>
        <taxon>Lophotrochozoa</taxon>
        <taxon>Mollusca</taxon>
        <taxon>Bivalvia</taxon>
        <taxon>Autobranchia</taxon>
        <taxon>Pteriomorphia</taxon>
        <taxon>Mytilida</taxon>
        <taxon>Mytiloidea</taxon>
        <taxon>Mytilidae</taxon>
        <taxon>Mytilinae</taxon>
        <taxon>Mytilus</taxon>
    </lineage>
</organism>
<reference evidence="4" key="1">
    <citation type="submission" date="2018-11" db="EMBL/GenBank/DDBJ databases">
        <authorList>
            <person name="Alioto T."/>
            <person name="Alioto T."/>
        </authorList>
    </citation>
    <scope>NUCLEOTIDE SEQUENCE</scope>
</reference>
<dbReference type="Gene3D" id="2.60.120.40">
    <property type="match status" value="1"/>
</dbReference>
<protein>
    <recommendedName>
        <fullName evidence="3">THD domain-containing protein</fullName>
    </recommendedName>
</protein>
<dbReference type="GO" id="GO:0006955">
    <property type="term" value="P:immune response"/>
    <property type="evidence" value="ECO:0007669"/>
    <property type="project" value="InterPro"/>
</dbReference>
<accession>A0A8B6FYK1</accession>
<dbReference type="InterPro" id="IPR008983">
    <property type="entry name" value="Tumour_necrosis_fac-like_dom"/>
</dbReference>
<sequence>MDDVEIQKAMKRDRKSVCSNARILIICVFSSVCSISCVVFMWLSVSKIEQIRRELLTLSHRSPEINSTRAAAENTIKSDNILLKGANDDTMSSNQSLHGEELGGRHLRTNNRMEDIQGGILHLDAPVQQPKAVHYVPTGVTRDLISQTFTNNAMCVNKWHGLMCRNNTYKNIDSNRIIEFWKKAQWTKTHNRDVLSLGMNKPSPGIFTVETGGLYLMYLNVLISATLSKHDVGIFIADDKKLVCRENLDYVRGTASVSTNSKAKTCSVSGVFYVERSQTITVKIVTRNTEIYLDSYNTNFGAVLLA</sequence>
<keyword evidence="2" id="KW-1133">Transmembrane helix</keyword>